<protein>
    <submittedName>
        <fullName evidence="5">DinB family protein</fullName>
    </submittedName>
</protein>
<dbReference type="InterPro" id="IPR036770">
    <property type="entry name" value="Ankyrin_rpt-contain_sf"/>
</dbReference>
<dbReference type="PROSITE" id="PS50088">
    <property type="entry name" value="ANK_REPEAT"/>
    <property type="match status" value="1"/>
</dbReference>
<dbReference type="SUPFAM" id="SSF109854">
    <property type="entry name" value="DinB/YfiT-like putative metalloenzymes"/>
    <property type="match status" value="1"/>
</dbReference>
<comment type="caution">
    <text evidence="5">The sequence shown here is derived from an EMBL/GenBank/DDBJ whole genome shotgun (WGS) entry which is preliminary data.</text>
</comment>
<keyword evidence="2 3" id="KW-0040">ANK repeat</keyword>
<evidence type="ECO:0000313" key="5">
    <source>
        <dbReference type="EMBL" id="MFC0625125.1"/>
    </source>
</evidence>
<dbReference type="EMBL" id="JBHLTC010000018">
    <property type="protein sequence ID" value="MFC0625125.1"/>
    <property type="molecule type" value="Genomic_DNA"/>
</dbReference>
<gene>
    <name evidence="5" type="ORF">ACFFGN_13690</name>
</gene>
<evidence type="ECO:0000256" key="2">
    <source>
        <dbReference type="ARBA" id="ARBA00023043"/>
    </source>
</evidence>
<dbReference type="PANTHER" id="PTHR24166">
    <property type="entry name" value="ROLLING PEBBLES, ISOFORM B"/>
    <property type="match status" value="1"/>
</dbReference>
<dbReference type="RefSeq" id="WP_380047218.1">
    <property type="nucleotide sequence ID" value="NZ_JBHLTC010000018.1"/>
</dbReference>
<dbReference type="PROSITE" id="PS50297">
    <property type="entry name" value="ANK_REP_REGION"/>
    <property type="match status" value="1"/>
</dbReference>
<sequence>MTKLKENLLDLSDFAWQRLRPRVEGITDEEYFWEPFAGCWSVRKTPDGSFRADDDPIPPDPPPFTTLAWRITHIIDILQEERTATWFGHKPGADDGEPPVPGSAAEAVQALEHAYDVWRGRLAAVSQDDFDRPMGEIAGPYAEYDGLAFALHILDELIHHGAEVGVLRDLYRAEQPEDPLVAALLRGETTAETGVIDRVREQRPALIAEAAAAKRWQAVPALVELGFDLNARDHLGRTAAHLAAGTGQVDVLRLLVEHGADLTIEDPEFHATPLGWAQWFKQPEATAYLTETANAQASSGGAGSVG</sequence>
<evidence type="ECO:0000256" key="3">
    <source>
        <dbReference type="PROSITE-ProRule" id="PRU00023"/>
    </source>
</evidence>
<dbReference type="Gene3D" id="1.20.120.450">
    <property type="entry name" value="dinb family like domain"/>
    <property type="match status" value="1"/>
</dbReference>
<evidence type="ECO:0000259" key="4">
    <source>
        <dbReference type="Pfam" id="PF12867"/>
    </source>
</evidence>
<keyword evidence="1" id="KW-0677">Repeat</keyword>
<keyword evidence="6" id="KW-1185">Reference proteome</keyword>
<evidence type="ECO:0000256" key="1">
    <source>
        <dbReference type="ARBA" id="ARBA00022737"/>
    </source>
</evidence>
<name>A0ABV6QKE9_9ACTN</name>
<dbReference type="SUPFAM" id="SSF48403">
    <property type="entry name" value="Ankyrin repeat"/>
    <property type="match status" value="1"/>
</dbReference>
<dbReference type="PANTHER" id="PTHR24166:SF48">
    <property type="entry name" value="PROTEIN VAPYRIN"/>
    <property type="match status" value="1"/>
</dbReference>
<reference evidence="5 6" key="1">
    <citation type="submission" date="2024-09" db="EMBL/GenBank/DDBJ databases">
        <authorList>
            <person name="Sun Q."/>
            <person name="Mori K."/>
        </authorList>
    </citation>
    <scope>NUCLEOTIDE SEQUENCE [LARGE SCALE GENOMIC DNA]</scope>
    <source>
        <strain evidence="5 6">CGMCC 1.15906</strain>
    </source>
</reference>
<dbReference type="Gene3D" id="1.25.40.20">
    <property type="entry name" value="Ankyrin repeat-containing domain"/>
    <property type="match status" value="1"/>
</dbReference>
<dbReference type="InterPro" id="IPR024775">
    <property type="entry name" value="DinB-like"/>
</dbReference>
<feature type="domain" description="DinB-like" evidence="4">
    <location>
        <begin position="14"/>
        <end position="163"/>
    </location>
</feature>
<accession>A0ABV6QKE9</accession>
<feature type="repeat" description="ANK" evidence="3">
    <location>
        <begin position="235"/>
        <end position="267"/>
    </location>
</feature>
<dbReference type="InterPro" id="IPR034660">
    <property type="entry name" value="DinB/YfiT-like"/>
</dbReference>
<organism evidence="5 6">
    <name type="scientific">Kribbella deserti</name>
    <dbReference type="NCBI Taxonomy" id="1926257"/>
    <lineage>
        <taxon>Bacteria</taxon>
        <taxon>Bacillati</taxon>
        <taxon>Actinomycetota</taxon>
        <taxon>Actinomycetes</taxon>
        <taxon>Propionibacteriales</taxon>
        <taxon>Kribbellaceae</taxon>
        <taxon>Kribbella</taxon>
    </lineage>
</organism>
<dbReference type="SMART" id="SM00248">
    <property type="entry name" value="ANK"/>
    <property type="match status" value="1"/>
</dbReference>
<dbReference type="Proteomes" id="UP001589890">
    <property type="component" value="Unassembled WGS sequence"/>
</dbReference>
<dbReference type="InterPro" id="IPR050889">
    <property type="entry name" value="Dendritic_Spine_Reg/Scaffold"/>
</dbReference>
<dbReference type="Pfam" id="PF12796">
    <property type="entry name" value="Ank_2"/>
    <property type="match status" value="1"/>
</dbReference>
<evidence type="ECO:0000313" key="6">
    <source>
        <dbReference type="Proteomes" id="UP001589890"/>
    </source>
</evidence>
<dbReference type="InterPro" id="IPR002110">
    <property type="entry name" value="Ankyrin_rpt"/>
</dbReference>
<dbReference type="Pfam" id="PF12867">
    <property type="entry name" value="DinB_2"/>
    <property type="match status" value="1"/>
</dbReference>
<proteinExistence type="predicted"/>